<evidence type="ECO:0000313" key="6">
    <source>
        <dbReference type="EMBL" id="KHN80812.1"/>
    </source>
</evidence>
<dbReference type="GO" id="GO:0098849">
    <property type="term" value="P:cellular detoxification of cadmium ion"/>
    <property type="evidence" value="ECO:0007669"/>
    <property type="project" value="TreeGrafter"/>
</dbReference>
<dbReference type="Pfam" id="PF05023">
    <property type="entry name" value="Phytochelatin"/>
    <property type="match status" value="1"/>
</dbReference>
<keyword evidence="4" id="KW-0479">Metal-binding</keyword>
<dbReference type="STRING" id="6265.A0A0B2VH55"/>
<name>A0A0B2VH55_TOXCA</name>
<gene>
    <name evidence="6" type="primary">PCS3</name>
    <name evidence="6" type="ORF">Tcan_09854</name>
</gene>
<reference evidence="6 7" key="1">
    <citation type="submission" date="2014-11" db="EMBL/GenBank/DDBJ databases">
        <title>Genetic blueprint of the zoonotic pathogen Toxocara canis.</title>
        <authorList>
            <person name="Zhu X.-Q."/>
            <person name="Korhonen P.K."/>
            <person name="Cai H."/>
            <person name="Young N.D."/>
            <person name="Nejsum P."/>
            <person name="von Samson-Himmelstjerna G."/>
            <person name="Boag P.R."/>
            <person name="Tan P."/>
            <person name="Li Q."/>
            <person name="Min J."/>
            <person name="Yang Y."/>
            <person name="Wang X."/>
            <person name="Fang X."/>
            <person name="Hall R.S."/>
            <person name="Hofmann A."/>
            <person name="Sternberg P.W."/>
            <person name="Jex A.R."/>
            <person name="Gasser R.B."/>
        </authorList>
    </citation>
    <scope>NUCLEOTIDE SEQUENCE [LARGE SCALE GENOMIC DNA]</scope>
    <source>
        <strain evidence="6">PN_DK_2014</strain>
    </source>
</reference>
<dbReference type="PANTHER" id="PTHR33447:SF2">
    <property type="entry name" value="GLUTATHIONE GAMMA-GLUTAMYLCYSTEINYLTRANSFERASE"/>
    <property type="match status" value="1"/>
</dbReference>
<sequence>MAARSLTTNFYRRPLPSQCVAFASETGKNIFKESLLDGDANIYFKLASQFLTQSEPAYCGLSTLVMILNALDIDPRRIWKAPWRFYHESMLDCCLPLEVIKEKGITLPQFACLATCNRLHVELRYAVPSDKFLSTLREDIQKCVASEDLVLVASYDRRVLGQTGIGHFSPIGAFHKATDQVLIMDVARFKYPPHWVQLSTLRDAMLTIDKDTNKPRGYLVVRLRDNTRPLILFGLKADIDAHKTRFVHLLREWREFLAAPKLSDDHEELKLICATFERLFANYATRETRECCGDEVDCCMAKEMSACCHNVCEYVRSTMFVRYIASPAVVALLLAWPVERTSERANALRNLIAEEVKTFDSDSLNEVGLLRTQIEAISTEYSALADS</sequence>
<evidence type="ECO:0000256" key="4">
    <source>
        <dbReference type="ARBA" id="ARBA00022723"/>
    </source>
</evidence>
<keyword evidence="7" id="KW-1185">Reference proteome</keyword>
<proteinExistence type="predicted"/>
<evidence type="ECO:0000259" key="5">
    <source>
        <dbReference type="PROSITE" id="PS51443"/>
    </source>
</evidence>
<dbReference type="EMBL" id="JPKZ01001678">
    <property type="protein sequence ID" value="KHN80812.1"/>
    <property type="molecule type" value="Genomic_DNA"/>
</dbReference>
<dbReference type="AlphaFoldDB" id="A0A0B2VH55"/>
<dbReference type="GO" id="GO:0016756">
    <property type="term" value="F:glutathione gamma-glutamylcysteinyltransferase activity"/>
    <property type="evidence" value="ECO:0007669"/>
    <property type="project" value="UniProtKB-EC"/>
</dbReference>
<dbReference type="Gene3D" id="3.90.70.30">
    <property type="entry name" value="Phytochelatin synthase, N-terminal domain"/>
    <property type="match status" value="1"/>
</dbReference>
<evidence type="ECO:0000256" key="2">
    <source>
        <dbReference type="ARBA" id="ARBA00022539"/>
    </source>
</evidence>
<accession>A0A0B2VH55</accession>
<feature type="domain" description="Peptidase C83" evidence="5">
    <location>
        <begin position="5"/>
        <end position="226"/>
    </location>
</feature>
<dbReference type="PANTHER" id="PTHR33447">
    <property type="entry name" value="GLUTATHIONE GAMMA-GLUTAMYLCYSTEINYLTRANSFERASE"/>
    <property type="match status" value="1"/>
</dbReference>
<dbReference type="GO" id="GO:0010273">
    <property type="term" value="P:detoxification of copper ion"/>
    <property type="evidence" value="ECO:0007669"/>
    <property type="project" value="TreeGrafter"/>
</dbReference>
<dbReference type="OrthoDB" id="448954at2759"/>
<dbReference type="FunFam" id="3.90.70.30:FF:000001">
    <property type="entry name" value="Glutathione gamma-glutamylcysteinyltransferase 1"/>
    <property type="match status" value="1"/>
</dbReference>
<dbReference type="InterPro" id="IPR038156">
    <property type="entry name" value="PCS_N_sf"/>
</dbReference>
<dbReference type="InterPro" id="IPR007719">
    <property type="entry name" value="PCS_N"/>
</dbReference>
<organism evidence="6 7">
    <name type="scientific">Toxocara canis</name>
    <name type="common">Canine roundworm</name>
    <dbReference type="NCBI Taxonomy" id="6265"/>
    <lineage>
        <taxon>Eukaryota</taxon>
        <taxon>Metazoa</taxon>
        <taxon>Ecdysozoa</taxon>
        <taxon>Nematoda</taxon>
        <taxon>Chromadorea</taxon>
        <taxon>Rhabditida</taxon>
        <taxon>Spirurina</taxon>
        <taxon>Ascaridomorpha</taxon>
        <taxon>Ascaridoidea</taxon>
        <taxon>Toxocaridae</taxon>
        <taxon>Toxocara</taxon>
    </lineage>
</organism>
<dbReference type="InterPro" id="IPR038765">
    <property type="entry name" value="Papain-like_cys_pep_sf"/>
</dbReference>
<dbReference type="GO" id="GO:0046872">
    <property type="term" value="F:metal ion binding"/>
    <property type="evidence" value="ECO:0007669"/>
    <property type="project" value="UniProtKB-KW"/>
</dbReference>
<evidence type="ECO:0000256" key="1">
    <source>
        <dbReference type="ARBA" id="ARBA00012468"/>
    </source>
</evidence>
<comment type="caution">
    <text evidence="6">The sequence shown here is derived from an EMBL/GenBank/DDBJ whole genome shotgun (WGS) entry which is preliminary data.</text>
</comment>
<dbReference type="SUPFAM" id="SSF54001">
    <property type="entry name" value="Cysteine proteinases"/>
    <property type="match status" value="1"/>
</dbReference>
<keyword evidence="2" id="KW-0104">Cadmium</keyword>
<dbReference type="Proteomes" id="UP000031036">
    <property type="component" value="Unassembled WGS sequence"/>
</dbReference>
<dbReference type="OMA" id="CRKFGQC"/>
<dbReference type="EC" id="2.3.2.15" evidence="1"/>
<evidence type="ECO:0000256" key="3">
    <source>
        <dbReference type="ARBA" id="ARBA00022679"/>
    </source>
</evidence>
<dbReference type="PROSITE" id="PS51443">
    <property type="entry name" value="PCS"/>
    <property type="match status" value="1"/>
</dbReference>
<dbReference type="InterPro" id="IPR040409">
    <property type="entry name" value="PCS-like"/>
</dbReference>
<protein>
    <recommendedName>
        <fullName evidence="1">glutathione gamma-glutamylcysteinyltransferase</fullName>
        <ecNumber evidence="1">2.3.2.15</ecNumber>
    </recommendedName>
</protein>
<evidence type="ECO:0000313" key="7">
    <source>
        <dbReference type="Proteomes" id="UP000031036"/>
    </source>
</evidence>
<dbReference type="GO" id="GO:0046938">
    <property type="term" value="P:phytochelatin biosynthetic process"/>
    <property type="evidence" value="ECO:0007669"/>
    <property type="project" value="InterPro"/>
</dbReference>
<keyword evidence="3 6" id="KW-0808">Transferase</keyword>